<dbReference type="EMBL" id="BAABDQ010000032">
    <property type="protein sequence ID" value="GAA3597857.1"/>
    <property type="molecule type" value="Genomic_DNA"/>
</dbReference>
<evidence type="ECO:0000313" key="2">
    <source>
        <dbReference type="EMBL" id="GAA3597857.1"/>
    </source>
</evidence>
<comment type="caution">
    <text evidence="2">The sequence shown here is derived from an EMBL/GenBank/DDBJ whole genome shotgun (WGS) entry which is preliminary data.</text>
</comment>
<keyword evidence="1" id="KW-1133">Transmembrane helix</keyword>
<feature type="transmembrane region" description="Helical" evidence="1">
    <location>
        <begin position="50"/>
        <end position="68"/>
    </location>
</feature>
<keyword evidence="1" id="KW-0472">Membrane</keyword>
<organism evidence="2 3">
    <name type="scientific">Nonomuraea rosea</name>
    <dbReference type="NCBI Taxonomy" id="638574"/>
    <lineage>
        <taxon>Bacteria</taxon>
        <taxon>Bacillati</taxon>
        <taxon>Actinomycetota</taxon>
        <taxon>Actinomycetes</taxon>
        <taxon>Streptosporangiales</taxon>
        <taxon>Streptosporangiaceae</taxon>
        <taxon>Nonomuraea</taxon>
    </lineage>
</organism>
<reference evidence="3" key="1">
    <citation type="journal article" date="2019" name="Int. J. Syst. Evol. Microbiol.">
        <title>The Global Catalogue of Microorganisms (GCM) 10K type strain sequencing project: providing services to taxonomists for standard genome sequencing and annotation.</title>
        <authorList>
            <consortium name="The Broad Institute Genomics Platform"/>
            <consortium name="The Broad Institute Genome Sequencing Center for Infectious Disease"/>
            <person name="Wu L."/>
            <person name="Ma J."/>
        </authorList>
    </citation>
    <scope>NUCLEOTIDE SEQUENCE [LARGE SCALE GENOMIC DNA]</scope>
    <source>
        <strain evidence="3">JCM 17326</strain>
    </source>
</reference>
<keyword evidence="3" id="KW-1185">Reference proteome</keyword>
<proteinExistence type="predicted"/>
<dbReference type="RefSeq" id="WP_345572738.1">
    <property type="nucleotide sequence ID" value="NZ_BAABDQ010000032.1"/>
</dbReference>
<accession>A0ABP6Z631</accession>
<gene>
    <name evidence="2" type="ORF">GCM10022419_096520</name>
</gene>
<evidence type="ECO:0008006" key="4">
    <source>
        <dbReference type="Google" id="ProtNLM"/>
    </source>
</evidence>
<name>A0ABP6Z631_9ACTN</name>
<keyword evidence="1" id="KW-0812">Transmembrane</keyword>
<dbReference type="Proteomes" id="UP001500630">
    <property type="component" value="Unassembled WGS sequence"/>
</dbReference>
<sequence>MRDHTGSGADRPSPEIEIPISLSRIRIKFFAFAGLTAGCAIFGATGWLTLTLLLTCVGILLAVAIIGGRELTHALFFGSPADGSR</sequence>
<evidence type="ECO:0000313" key="3">
    <source>
        <dbReference type="Proteomes" id="UP001500630"/>
    </source>
</evidence>
<protein>
    <recommendedName>
        <fullName evidence="4">DUF3040 domain-containing protein</fullName>
    </recommendedName>
</protein>
<evidence type="ECO:0000256" key="1">
    <source>
        <dbReference type="SAM" id="Phobius"/>
    </source>
</evidence>